<dbReference type="OrthoDB" id="6010425at2759"/>
<dbReference type="EMBL" id="CACRXK020009034">
    <property type="protein sequence ID" value="CAB4016241.1"/>
    <property type="molecule type" value="Genomic_DNA"/>
</dbReference>
<accession>A0A7D9IYI8</accession>
<comment type="caution">
    <text evidence="2">The sequence shown here is derived from an EMBL/GenBank/DDBJ whole genome shotgun (WGS) entry which is preliminary data.</text>
</comment>
<protein>
    <submittedName>
        <fullName evidence="2">Uncharacterized protein</fullName>
    </submittedName>
</protein>
<dbReference type="AlphaFoldDB" id="A0A7D9IYI8"/>
<proteinExistence type="predicted"/>
<sequence length="485" mass="53908">MFNPNDLQFHLNNALQRIQQLESASISPINNQSSTNSSGNSGLTLTEELRRSFPSLANLRPNHTSSSTLSCSTNPTTSSTQMPLTRASTSNFGANKKKRKRGSTPKLNIKPKAAHKDLVLVPDTVQTSVPTHSSRVMLESDGYVLHSFPVVRDWDDIHLKKEIEKVFPQIQCCGDEYMKALHGKLVSPNLAPGVRMNCNMLLKLSGQGAVYIRSNVKLASGSDSDHSDNDDFLEPSIAAVKQDPEILEIPSESDIEDVVMIEQSIGIAQSVPESAGVHAHIVDEQTQTNDHVTVEHTNGITEPFPESTPLIDIFDEQNHDNAHQLTTETGVIDLNHIVNYPVKAVTVHRTTLKNDMIQLFQDPDTLGSLLMFTVIGFDGSAEKGEGVGVARDVLTSFWQVFVDSLAVGVQEKVPSIRHDHQKMQWVAIVRILIYGYLREKYFPISLSLVFVATCLFEEESLTNHDLLQSFRMYISDNERETFDKC</sequence>
<keyword evidence="3" id="KW-1185">Reference proteome</keyword>
<evidence type="ECO:0000256" key="1">
    <source>
        <dbReference type="SAM" id="MobiDB-lite"/>
    </source>
</evidence>
<name>A0A7D9IYI8_PARCT</name>
<dbReference type="Proteomes" id="UP001152795">
    <property type="component" value="Unassembled WGS sequence"/>
</dbReference>
<feature type="compositionally biased region" description="Polar residues" evidence="1">
    <location>
        <begin position="61"/>
        <end position="93"/>
    </location>
</feature>
<reference evidence="2" key="1">
    <citation type="submission" date="2020-04" db="EMBL/GenBank/DDBJ databases">
        <authorList>
            <person name="Alioto T."/>
            <person name="Alioto T."/>
            <person name="Gomez Garrido J."/>
        </authorList>
    </citation>
    <scope>NUCLEOTIDE SEQUENCE</scope>
    <source>
        <strain evidence="2">A484AB</strain>
    </source>
</reference>
<evidence type="ECO:0000313" key="3">
    <source>
        <dbReference type="Proteomes" id="UP001152795"/>
    </source>
</evidence>
<feature type="region of interest" description="Disordered" evidence="1">
    <location>
        <begin position="57"/>
        <end position="113"/>
    </location>
</feature>
<organism evidence="2 3">
    <name type="scientific">Paramuricea clavata</name>
    <name type="common">Red gorgonian</name>
    <name type="synonym">Violescent sea-whip</name>
    <dbReference type="NCBI Taxonomy" id="317549"/>
    <lineage>
        <taxon>Eukaryota</taxon>
        <taxon>Metazoa</taxon>
        <taxon>Cnidaria</taxon>
        <taxon>Anthozoa</taxon>
        <taxon>Octocorallia</taxon>
        <taxon>Malacalcyonacea</taxon>
        <taxon>Plexauridae</taxon>
        <taxon>Paramuricea</taxon>
    </lineage>
</organism>
<gene>
    <name evidence="2" type="ORF">PACLA_8A022410</name>
</gene>
<evidence type="ECO:0000313" key="2">
    <source>
        <dbReference type="EMBL" id="CAB4016241.1"/>
    </source>
</evidence>